<protein>
    <recommendedName>
        <fullName evidence="2">Voltage-dependent calcium channel alpha-2/delta subunit conserved region domain-containing protein</fullName>
    </recommendedName>
</protein>
<dbReference type="Pfam" id="PF08473">
    <property type="entry name" value="VGCC_alpha2"/>
    <property type="match status" value="1"/>
</dbReference>
<keyword evidence="4" id="KW-1185">Reference proteome</keyword>
<keyword evidence="1" id="KW-0732">Signal</keyword>
<organism evidence="3 4">
    <name type="scientific">Astyanax mexicanus</name>
    <name type="common">Blind cave fish</name>
    <name type="synonym">Astyanax fasciatus mexicanus</name>
    <dbReference type="NCBI Taxonomy" id="7994"/>
    <lineage>
        <taxon>Eukaryota</taxon>
        <taxon>Metazoa</taxon>
        <taxon>Chordata</taxon>
        <taxon>Craniata</taxon>
        <taxon>Vertebrata</taxon>
        <taxon>Euteleostomi</taxon>
        <taxon>Actinopterygii</taxon>
        <taxon>Neopterygii</taxon>
        <taxon>Teleostei</taxon>
        <taxon>Ostariophysi</taxon>
        <taxon>Characiformes</taxon>
        <taxon>Characoidei</taxon>
        <taxon>Acestrorhamphidae</taxon>
        <taxon>Acestrorhamphinae</taxon>
        <taxon>Astyanax</taxon>
    </lineage>
</organism>
<reference evidence="4" key="2">
    <citation type="journal article" date="2014" name="Nat. Commun.">
        <title>The cavefish genome reveals candidate genes for eye loss.</title>
        <authorList>
            <person name="McGaugh S.E."/>
            <person name="Gross J.B."/>
            <person name="Aken B."/>
            <person name="Blin M."/>
            <person name="Borowsky R."/>
            <person name="Chalopin D."/>
            <person name="Hinaux H."/>
            <person name="Jeffery W.R."/>
            <person name="Keene A."/>
            <person name="Ma L."/>
            <person name="Minx P."/>
            <person name="Murphy D."/>
            <person name="O'Quin K.E."/>
            <person name="Retaux S."/>
            <person name="Rohner N."/>
            <person name="Searle S.M."/>
            <person name="Stahl B.A."/>
            <person name="Tabin C."/>
            <person name="Volff J.N."/>
            <person name="Yoshizawa M."/>
            <person name="Warren W.C."/>
        </authorList>
    </citation>
    <scope>NUCLEOTIDE SEQUENCE [LARGE SCALE GENOMIC DNA]</scope>
    <source>
        <strain evidence="4">female</strain>
    </source>
</reference>
<dbReference type="Proteomes" id="UP000018467">
    <property type="component" value="Unassembled WGS sequence"/>
</dbReference>
<dbReference type="InterPro" id="IPR013680">
    <property type="entry name" value="VDCC_a2/dsu"/>
</dbReference>
<dbReference type="Bgee" id="ENSAMXG00000037839">
    <property type="expression patterns" value="Expressed in muscle tissue and 12 other cell types or tissues"/>
</dbReference>
<feature type="signal peptide" evidence="1">
    <location>
        <begin position="1"/>
        <end position="18"/>
    </location>
</feature>
<dbReference type="AlphaFoldDB" id="A0A3B1K254"/>
<evidence type="ECO:0000259" key="2">
    <source>
        <dbReference type="Pfam" id="PF08473"/>
    </source>
</evidence>
<evidence type="ECO:0000256" key="1">
    <source>
        <dbReference type="SAM" id="SignalP"/>
    </source>
</evidence>
<dbReference type="InParanoid" id="A0A3B1K254"/>
<sequence length="131" mass="14268">MEYLSFLCLFVCVLCVSCVCPVCVLCVSCVCPVCVLCVSCVCPVCVLCVSCVCPVCVQIGQFFGVIDPMLMLNLLNESLFSFNKTYDYQAVCFPTKENRSAAGLRSVYVVSSLTSFSKGGQYLKPCLSHHP</sequence>
<feature type="chain" id="PRO_5017460681" description="Voltage-dependent calcium channel alpha-2/delta subunit conserved region domain-containing protein" evidence="1">
    <location>
        <begin position="19"/>
        <end position="131"/>
    </location>
</feature>
<reference evidence="3" key="4">
    <citation type="submission" date="2025-09" db="UniProtKB">
        <authorList>
            <consortium name="Ensembl"/>
        </authorList>
    </citation>
    <scope>IDENTIFICATION</scope>
</reference>
<name>A0A3B1K254_ASTMX</name>
<accession>A0A3B1K254</accession>
<reference evidence="3" key="3">
    <citation type="submission" date="2025-08" db="UniProtKB">
        <authorList>
            <consortium name="Ensembl"/>
        </authorList>
    </citation>
    <scope>IDENTIFICATION</scope>
</reference>
<evidence type="ECO:0000313" key="4">
    <source>
        <dbReference type="Proteomes" id="UP000018467"/>
    </source>
</evidence>
<reference evidence="4" key="1">
    <citation type="submission" date="2013-03" db="EMBL/GenBank/DDBJ databases">
        <authorList>
            <person name="Jeffery W."/>
            <person name="Warren W."/>
            <person name="Wilson R.K."/>
        </authorList>
    </citation>
    <scope>NUCLEOTIDE SEQUENCE</scope>
    <source>
        <strain evidence="4">female</strain>
    </source>
</reference>
<dbReference type="STRING" id="7994.ENSAMXP00000047709"/>
<evidence type="ECO:0000313" key="3">
    <source>
        <dbReference type="Ensembl" id="ENSAMXP00000047709.1"/>
    </source>
</evidence>
<proteinExistence type="predicted"/>
<feature type="domain" description="Voltage-dependent calcium channel alpha-2/delta subunit conserved region" evidence="2">
    <location>
        <begin position="56"/>
        <end position="110"/>
    </location>
</feature>
<dbReference type="Ensembl" id="ENSAMXT00000043477.1">
    <property type="protein sequence ID" value="ENSAMXP00000047709.1"/>
    <property type="gene ID" value="ENSAMXG00000037839.1"/>
</dbReference>